<feature type="transmembrane region" description="Helical" evidence="1">
    <location>
        <begin position="12"/>
        <end position="39"/>
    </location>
</feature>
<name>A0A1F5ECU7_9BACT</name>
<evidence type="ECO:0000313" key="3">
    <source>
        <dbReference type="Proteomes" id="UP000178583"/>
    </source>
</evidence>
<feature type="transmembrane region" description="Helical" evidence="1">
    <location>
        <begin position="82"/>
        <end position="99"/>
    </location>
</feature>
<evidence type="ECO:0000313" key="2">
    <source>
        <dbReference type="EMBL" id="OGD65173.1"/>
    </source>
</evidence>
<comment type="caution">
    <text evidence="2">The sequence shown here is derived from an EMBL/GenBank/DDBJ whole genome shotgun (WGS) entry which is preliminary data.</text>
</comment>
<organism evidence="2 3">
    <name type="scientific">Candidatus Berkelbacteria bacterium RIFOXYA2_FULL_43_10</name>
    <dbReference type="NCBI Taxonomy" id="1797472"/>
    <lineage>
        <taxon>Bacteria</taxon>
        <taxon>Candidatus Berkelbacteria</taxon>
    </lineage>
</organism>
<dbReference type="AlphaFoldDB" id="A0A1F5ECU7"/>
<evidence type="ECO:0000256" key="1">
    <source>
        <dbReference type="SAM" id="Phobius"/>
    </source>
</evidence>
<reference evidence="2 3" key="1">
    <citation type="journal article" date="2016" name="Nat. Commun.">
        <title>Thousands of microbial genomes shed light on interconnected biogeochemical processes in an aquifer system.</title>
        <authorList>
            <person name="Anantharaman K."/>
            <person name="Brown C.T."/>
            <person name="Hug L.A."/>
            <person name="Sharon I."/>
            <person name="Castelle C.J."/>
            <person name="Probst A.J."/>
            <person name="Thomas B.C."/>
            <person name="Singh A."/>
            <person name="Wilkins M.J."/>
            <person name="Karaoz U."/>
            <person name="Brodie E.L."/>
            <person name="Williams K.H."/>
            <person name="Hubbard S.S."/>
            <person name="Banfield J.F."/>
        </authorList>
    </citation>
    <scope>NUCLEOTIDE SEQUENCE [LARGE SCALE GENOMIC DNA]</scope>
</reference>
<dbReference type="STRING" id="1797472.A2215_02495"/>
<keyword evidence="1" id="KW-1133">Transmembrane helix</keyword>
<dbReference type="EMBL" id="MEZY01000015">
    <property type="protein sequence ID" value="OGD65173.1"/>
    <property type="molecule type" value="Genomic_DNA"/>
</dbReference>
<protein>
    <submittedName>
        <fullName evidence="2">Uncharacterized protein</fullName>
    </submittedName>
</protein>
<gene>
    <name evidence="2" type="ORF">A2215_02495</name>
</gene>
<feature type="transmembrane region" description="Helical" evidence="1">
    <location>
        <begin position="51"/>
        <end position="76"/>
    </location>
</feature>
<keyword evidence="1" id="KW-0472">Membrane</keyword>
<sequence length="113" mass="11771">MSKLGKWSFIGGIVLAIVAGFFVIPYVTTILSILGLIVGLLNVPAKQTQKYLVAVIALLVIGTASIQALGVIGSLYGITESILTNTISFIAASGLVVAIKEILTIEKIDGLEV</sequence>
<dbReference type="Proteomes" id="UP000178583">
    <property type="component" value="Unassembled WGS sequence"/>
</dbReference>
<keyword evidence="1" id="KW-0812">Transmembrane</keyword>
<proteinExistence type="predicted"/>
<accession>A0A1F5ECU7</accession>